<proteinExistence type="predicted"/>
<name>A0A6A5S785_9PLEO</name>
<protein>
    <recommendedName>
        <fullName evidence="4">Secreted protein</fullName>
    </recommendedName>
</protein>
<dbReference type="AlphaFoldDB" id="A0A6A5S785"/>
<dbReference type="EMBL" id="ML976225">
    <property type="protein sequence ID" value="KAF1935912.1"/>
    <property type="molecule type" value="Genomic_DNA"/>
</dbReference>
<evidence type="ECO:0000256" key="1">
    <source>
        <dbReference type="SAM" id="SignalP"/>
    </source>
</evidence>
<keyword evidence="3" id="KW-1185">Reference proteome</keyword>
<organism evidence="2 3">
    <name type="scientific">Clathrospora elynae</name>
    <dbReference type="NCBI Taxonomy" id="706981"/>
    <lineage>
        <taxon>Eukaryota</taxon>
        <taxon>Fungi</taxon>
        <taxon>Dikarya</taxon>
        <taxon>Ascomycota</taxon>
        <taxon>Pezizomycotina</taxon>
        <taxon>Dothideomycetes</taxon>
        <taxon>Pleosporomycetidae</taxon>
        <taxon>Pleosporales</taxon>
        <taxon>Diademaceae</taxon>
        <taxon>Clathrospora</taxon>
    </lineage>
</organism>
<evidence type="ECO:0000313" key="3">
    <source>
        <dbReference type="Proteomes" id="UP000800038"/>
    </source>
</evidence>
<feature type="chain" id="PRO_5025437439" description="Secreted protein" evidence="1">
    <location>
        <begin position="16"/>
        <end position="117"/>
    </location>
</feature>
<sequence length="117" mass="12942">MLLAAVAWSLFSTAANLNSLSLTVATTLLCTKSSAVGMGTRQEHVVGITTRGVFRALRWHTGAPLRTKANKLMTSMCAVHSMRWAIMHKPGWLREGYGRMYLFRISLKSPPSYATKN</sequence>
<evidence type="ECO:0008006" key="4">
    <source>
        <dbReference type="Google" id="ProtNLM"/>
    </source>
</evidence>
<gene>
    <name evidence="2" type="ORF">EJ02DRAFT_107674</name>
</gene>
<evidence type="ECO:0000313" key="2">
    <source>
        <dbReference type="EMBL" id="KAF1935912.1"/>
    </source>
</evidence>
<dbReference type="Proteomes" id="UP000800038">
    <property type="component" value="Unassembled WGS sequence"/>
</dbReference>
<accession>A0A6A5S785</accession>
<reference evidence="2" key="1">
    <citation type="journal article" date="2020" name="Stud. Mycol.">
        <title>101 Dothideomycetes genomes: a test case for predicting lifestyles and emergence of pathogens.</title>
        <authorList>
            <person name="Haridas S."/>
            <person name="Albert R."/>
            <person name="Binder M."/>
            <person name="Bloem J."/>
            <person name="Labutti K."/>
            <person name="Salamov A."/>
            <person name="Andreopoulos B."/>
            <person name="Baker S."/>
            <person name="Barry K."/>
            <person name="Bills G."/>
            <person name="Bluhm B."/>
            <person name="Cannon C."/>
            <person name="Castanera R."/>
            <person name="Culley D."/>
            <person name="Daum C."/>
            <person name="Ezra D."/>
            <person name="Gonzalez J."/>
            <person name="Henrissat B."/>
            <person name="Kuo A."/>
            <person name="Liang C."/>
            <person name="Lipzen A."/>
            <person name="Lutzoni F."/>
            <person name="Magnuson J."/>
            <person name="Mondo S."/>
            <person name="Nolan M."/>
            <person name="Ohm R."/>
            <person name="Pangilinan J."/>
            <person name="Park H.-J."/>
            <person name="Ramirez L."/>
            <person name="Alfaro M."/>
            <person name="Sun H."/>
            <person name="Tritt A."/>
            <person name="Yoshinaga Y."/>
            <person name="Zwiers L.-H."/>
            <person name="Turgeon B."/>
            <person name="Goodwin S."/>
            <person name="Spatafora J."/>
            <person name="Crous P."/>
            <person name="Grigoriev I."/>
        </authorList>
    </citation>
    <scope>NUCLEOTIDE SEQUENCE</scope>
    <source>
        <strain evidence="2">CBS 161.51</strain>
    </source>
</reference>
<keyword evidence="1" id="KW-0732">Signal</keyword>
<feature type="signal peptide" evidence="1">
    <location>
        <begin position="1"/>
        <end position="15"/>
    </location>
</feature>